<protein>
    <submittedName>
        <fullName evidence="2">Ribosomal protein S17E</fullName>
    </submittedName>
</protein>
<evidence type="ECO:0000256" key="1">
    <source>
        <dbReference type="SAM" id="Phobius"/>
    </source>
</evidence>
<feature type="transmembrane region" description="Helical" evidence="1">
    <location>
        <begin position="203"/>
        <end position="224"/>
    </location>
</feature>
<keyword evidence="2" id="KW-0689">Ribosomal protein</keyword>
<feature type="transmembrane region" description="Helical" evidence="1">
    <location>
        <begin position="393"/>
        <end position="413"/>
    </location>
</feature>
<sequence>MEIIENEIKKIVKSPIVIGLTVLFILFNLFIMSEKFCYREDLKVLNTIVKKVGYKIDEKMIENFKNYYEENLNEVKKIINKKEGKTYKNVADFYENTKLDISQQYNIQEQQKIKETCILENYYYSIEQNDMDYKKINMKEIAEYQIKSYRIFGEAAKTIRSNYKKFQKRLDNIRVNGEHRNLFFIGKLYEMHSFLFKDILRNVIFEIAILGCLIILFIVNYEFHNNTSLIVYCTKRGRNLVKDKMFAGLICICLVTTIILGTTLIIYFSIFSYEGLWKIPISSYFNWEGGMGTPFMSWFPINMKQYLILFIILVYVIQMLFGGITFLIARITKNTYIGFFIFFIVGSFAVVLSTFVPKNSNFIIYSNFNPFFLTMHPNFWFMHGDIFTTYKCYELITVLIWGGLLIITGILSVKKFKKEALN</sequence>
<keyword evidence="1" id="KW-0812">Transmembrane</keyword>
<gene>
    <name evidence="2" type="ORF">QOZ93_001941</name>
</gene>
<dbReference type="Proteomes" id="UP001224418">
    <property type="component" value="Unassembled WGS sequence"/>
</dbReference>
<keyword evidence="1" id="KW-1133">Transmembrane helix</keyword>
<feature type="transmembrane region" description="Helical" evidence="1">
    <location>
        <begin position="12"/>
        <end position="32"/>
    </location>
</feature>
<comment type="caution">
    <text evidence="2">The sequence shown here is derived from an EMBL/GenBank/DDBJ whole genome shotgun (WGS) entry which is preliminary data.</text>
</comment>
<feature type="transmembrane region" description="Helical" evidence="1">
    <location>
        <begin position="245"/>
        <end position="270"/>
    </location>
</feature>
<keyword evidence="3" id="KW-1185">Reference proteome</keyword>
<organism evidence="2 3">
    <name type="scientific">Hathewaya limosa</name>
    <name type="common">Clostridium limosum</name>
    <dbReference type="NCBI Taxonomy" id="1536"/>
    <lineage>
        <taxon>Bacteria</taxon>
        <taxon>Bacillati</taxon>
        <taxon>Bacillota</taxon>
        <taxon>Clostridia</taxon>
        <taxon>Eubacteriales</taxon>
        <taxon>Clostridiaceae</taxon>
        <taxon>Hathewaya</taxon>
    </lineage>
</organism>
<dbReference type="GO" id="GO:0005840">
    <property type="term" value="C:ribosome"/>
    <property type="evidence" value="ECO:0007669"/>
    <property type="project" value="UniProtKB-KW"/>
</dbReference>
<feature type="transmembrane region" description="Helical" evidence="1">
    <location>
        <begin position="336"/>
        <end position="356"/>
    </location>
</feature>
<proteinExistence type="predicted"/>
<dbReference type="RefSeq" id="WP_307356063.1">
    <property type="nucleotide sequence ID" value="NZ_BAAACJ010000014.1"/>
</dbReference>
<accession>A0ABU0JSX5</accession>
<name>A0ABU0JSX5_HATLI</name>
<evidence type="ECO:0000313" key="2">
    <source>
        <dbReference type="EMBL" id="MDQ0480193.1"/>
    </source>
</evidence>
<dbReference type="EMBL" id="JAUSWN010000015">
    <property type="protein sequence ID" value="MDQ0480193.1"/>
    <property type="molecule type" value="Genomic_DNA"/>
</dbReference>
<reference evidence="2 3" key="1">
    <citation type="submission" date="2023-07" db="EMBL/GenBank/DDBJ databases">
        <title>Genomic Encyclopedia of Type Strains, Phase IV (KMG-IV): sequencing the most valuable type-strain genomes for metagenomic binning, comparative biology and taxonomic classification.</title>
        <authorList>
            <person name="Goeker M."/>
        </authorList>
    </citation>
    <scope>NUCLEOTIDE SEQUENCE [LARGE SCALE GENOMIC DNA]</scope>
    <source>
        <strain evidence="2 3">DSM 1400</strain>
    </source>
</reference>
<feature type="transmembrane region" description="Helical" evidence="1">
    <location>
        <begin position="306"/>
        <end position="329"/>
    </location>
</feature>
<keyword evidence="2" id="KW-0687">Ribonucleoprotein</keyword>
<evidence type="ECO:0000313" key="3">
    <source>
        <dbReference type="Proteomes" id="UP001224418"/>
    </source>
</evidence>
<keyword evidence="1" id="KW-0472">Membrane</keyword>